<reference evidence="2" key="1">
    <citation type="submission" date="2022-11" db="EMBL/GenBank/DDBJ databases">
        <title>Dyadobacter pollutisoli sp. nov., isolated from plastic dumped soil.</title>
        <authorList>
            <person name="Kim J.M."/>
            <person name="Kim K.R."/>
            <person name="Lee J.K."/>
            <person name="Hao L."/>
            <person name="Jeon C.O."/>
        </authorList>
    </citation>
    <scope>NUCLEOTIDE SEQUENCE</scope>
    <source>
        <strain evidence="2">U1</strain>
    </source>
</reference>
<sequence length="44" mass="5407">MCKKNGVDEQEWLKDVFERIQSHKQKNLYQLLPNNWSKFRNKNA</sequence>
<dbReference type="KEGG" id="dpf:ON006_00380"/>
<keyword evidence="3" id="KW-1185">Reference proteome</keyword>
<evidence type="ECO:0000259" key="1">
    <source>
        <dbReference type="Pfam" id="PF13817"/>
    </source>
</evidence>
<dbReference type="RefSeq" id="WP_244824639.1">
    <property type="nucleotide sequence ID" value="NZ_CP112998.1"/>
</dbReference>
<dbReference type="AlphaFoldDB" id="A0A9E8NHI3"/>
<dbReference type="InterPro" id="IPR039552">
    <property type="entry name" value="IS66_C"/>
</dbReference>
<dbReference type="Pfam" id="PF13817">
    <property type="entry name" value="DDE_Tnp_IS66_C"/>
    <property type="match status" value="1"/>
</dbReference>
<evidence type="ECO:0000313" key="3">
    <source>
        <dbReference type="Proteomes" id="UP001164653"/>
    </source>
</evidence>
<organism evidence="2 3">
    <name type="scientific">Dyadobacter pollutisoli</name>
    <dbReference type="NCBI Taxonomy" id="2910158"/>
    <lineage>
        <taxon>Bacteria</taxon>
        <taxon>Pseudomonadati</taxon>
        <taxon>Bacteroidota</taxon>
        <taxon>Cytophagia</taxon>
        <taxon>Cytophagales</taxon>
        <taxon>Spirosomataceae</taxon>
        <taxon>Dyadobacter</taxon>
    </lineage>
</organism>
<gene>
    <name evidence="2" type="ORF">ON006_00380</name>
</gene>
<accession>A0A9E8NHI3</accession>
<dbReference type="Proteomes" id="UP001164653">
    <property type="component" value="Chromosome"/>
</dbReference>
<proteinExistence type="predicted"/>
<dbReference type="EMBL" id="CP112998">
    <property type="protein sequence ID" value="WAC15388.1"/>
    <property type="molecule type" value="Genomic_DNA"/>
</dbReference>
<feature type="domain" description="Transposase IS66 C-terminal" evidence="1">
    <location>
        <begin position="2"/>
        <end position="33"/>
    </location>
</feature>
<name>A0A9E8NHI3_9BACT</name>
<evidence type="ECO:0000313" key="2">
    <source>
        <dbReference type="EMBL" id="WAC15388.1"/>
    </source>
</evidence>
<protein>
    <submittedName>
        <fullName evidence="2">Transposase domain-containing protein</fullName>
    </submittedName>
</protein>